<keyword evidence="10" id="KW-0282">Flagellum</keyword>
<dbReference type="PIRSF" id="PIRSF005419">
    <property type="entry name" value="FlhA"/>
    <property type="match status" value="1"/>
</dbReference>
<evidence type="ECO:0000313" key="10">
    <source>
        <dbReference type="EMBL" id="SOY66781.1"/>
    </source>
</evidence>
<keyword evidence="4" id="KW-1003">Cell membrane</keyword>
<sequence length="721" mass="76655">MAKLPANLPAFPRGLGPGAPGLQQMAAAASRQSDLALTLLLFAVIALFVLPLPTFLLDLLLTINLGMSLTLLIVATYIPSALSLSTFPSLLLFTTLFRLSLNIASTKLILLHADAGHIIDTFGKLIVGNNVVVGGVVFLIIAIVQFIVIAKGSERVAEVGARFALDAMPGKQMSIDADVRAGTITAAQAQERRRALEQECQLHGAMDGAMKFVKGDAIAGVVIALVNILAGITIGTLMKDMSIGEALQRYAILTIGDGMVSQIPSLLVSIAAGVVITRVSSDEDRTRSLNLGNVIGKQILAQPRALVVSGLAIAVFLVVPGFPKWTFGLMALVVAGGGYLLLRRAQRSTGTVTWIEMADAEEDAGAGTQAAVAPALALELDEGLRGRIDLRLFEQRMTTAKGEVEAELGMVFPRLRIQHRALAERDAYAIRVQDVVASGGLLRPGKRLLEPGARARVDQGVAEPGAPFGPFQEVVWVPAEPAAAGDADAAGGVRTLSCEEVLAVHVGAVIKQHAAPLLGIQDVQAMIHVIQAEAPDLVMELARVVPLQRITDVLRRLLQEGVPIRNLRTIFESLVTWAPKETDAIALTELVRVDLGRLITSRHVGANRSLDAVLFEPALEARVQGAIEKAARGNLLLLSHDVTRDIREQLRVLLEKAAEKAGAAGGAGAARVVVVVSVDVRRYIKRLIEPVAPRIPVLSYQEVDEDVTLVPVGWIQNPAGE</sequence>
<keyword evidence="10" id="KW-0966">Cell projection</keyword>
<dbReference type="PRINTS" id="PR00949">
    <property type="entry name" value="TYPE3IMAPROT"/>
</dbReference>
<evidence type="ECO:0000256" key="8">
    <source>
        <dbReference type="ARBA" id="ARBA00023136"/>
    </source>
</evidence>
<dbReference type="GO" id="GO:0005886">
    <property type="term" value="C:plasma membrane"/>
    <property type="evidence" value="ECO:0007669"/>
    <property type="project" value="UniProtKB-SubCell"/>
</dbReference>
<dbReference type="EMBL" id="OFSQ01000037">
    <property type="protein sequence ID" value="SOY66781.1"/>
    <property type="molecule type" value="Genomic_DNA"/>
</dbReference>
<comment type="caution">
    <text evidence="10">The sequence shown here is derived from an EMBL/GenBank/DDBJ whole genome shotgun (WGS) entry which is preliminary data.</text>
</comment>
<dbReference type="InterPro" id="IPR042196">
    <property type="entry name" value="FHIPEP_4"/>
</dbReference>
<dbReference type="InterPro" id="IPR025505">
    <property type="entry name" value="FHIPEP_CS"/>
</dbReference>
<dbReference type="Gene3D" id="1.10.8.540">
    <property type="entry name" value="FHIPEP family, domain 3"/>
    <property type="match status" value="1"/>
</dbReference>
<feature type="transmembrane region" description="Helical" evidence="9">
    <location>
        <begin position="217"/>
        <end position="238"/>
    </location>
</feature>
<dbReference type="OrthoDB" id="9759185at2"/>
<feature type="transmembrane region" description="Helical" evidence="9">
    <location>
        <begin position="299"/>
        <end position="319"/>
    </location>
</feature>
<dbReference type="Proteomes" id="UP000256780">
    <property type="component" value="Chromosome CBM2587_b"/>
</dbReference>
<name>A0A975XD09_9BURK</name>
<dbReference type="PANTHER" id="PTHR30161:SF2">
    <property type="entry name" value="INVASION PROTEIN INVA"/>
    <property type="match status" value="1"/>
</dbReference>
<dbReference type="Gene3D" id="3.40.50.12790">
    <property type="entry name" value="FHIPEP family, domain 4"/>
    <property type="match status" value="1"/>
</dbReference>
<keyword evidence="7 9" id="KW-1133">Transmembrane helix</keyword>
<dbReference type="InterPro" id="IPR042194">
    <property type="entry name" value="FHIPEP_1"/>
</dbReference>
<comment type="subcellular location">
    <subcellularLocation>
        <location evidence="1">Cell inner membrane</location>
        <topology evidence="1">Multi-pass membrane protein</topology>
    </subcellularLocation>
</comment>
<feature type="transmembrane region" description="Helical" evidence="9">
    <location>
        <begin position="258"/>
        <end position="279"/>
    </location>
</feature>
<evidence type="ECO:0000256" key="6">
    <source>
        <dbReference type="ARBA" id="ARBA00022692"/>
    </source>
</evidence>
<feature type="transmembrane region" description="Helical" evidence="9">
    <location>
        <begin position="131"/>
        <end position="150"/>
    </location>
</feature>
<dbReference type="PROSITE" id="PS00994">
    <property type="entry name" value="FHIPEP"/>
    <property type="match status" value="1"/>
</dbReference>
<evidence type="ECO:0000256" key="5">
    <source>
        <dbReference type="ARBA" id="ARBA00022519"/>
    </source>
</evidence>
<dbReference type="InterPro" id="IPR042193">
    <property type="entry name" value="FHIPEP_3"/>
</dbReference>
<dbReference type="AlphaFoldDB" id="A0A975XD09"/>
<reference evidence="10 11" key="1">
    <citation type="submission" date="2018-01" db="EMBL/GenBank/DDBJ databases">
        <authorList>
            <person name="Clerissi C."/>
        </authorList>
    </citation>
    <scope>NUCLEOTIDE SEQUENCE [LARGE SCALE GENOMIC DNA]</scope>
    <source>
        <strain evidence="10">Cupriavidus sp. LMG 19464</strain>
    </source>
</reference>
<evidence type="ECO:0000256" key="7">
    <source>
        <dbReference type="ARBA" id="ARBA00022989"/>
    </source>
</evidence>
<dbReference type="NCBIfam" id="TIGR01399">
    <property type="entry name" value="hrcV"/>
    <property type="match status" value="1"/>
</dbReference>
<evidence type="ECO:0000313" key="11">
    <source>
        <dbReference type="Proteomes" id="UP000256780"/>
    </source>
</evidence>
<comment type="similarity">
    <text evidence="2">Belongs to the FHIPEP (flagella/HR/invasion proteins export pore) family.</text>
</comment>
<dbReference type="RefSeq" id="WP_116358696.1">
    <property type="nucleotide sequence ID" value="NZ_LT976854.1"/>
</dbReference>
<evidence type="ECO:0000256" key="1">
    <source>
        <dbReference type="ARBA" id="ARBA00004429"/>
    </source>
</evidence>
<keyword evidence="5" id="KW-0997">Cell inner membrane</keyword>
<dbReference type="GO" id="GO:0009306">
    <property type="term" value="P:protein secretion"/>
    <property type="evidence" value="ECO:0007669"/>
    <property type="project" value="InterPro"/>
</dbReference>
<gene>
    <name evidence="10" type="primary">sctV</name>
    <name evidence="10" type="ORF">CBM2587_B80058</name>
</gene>
<keyword evidence="8 9" id="KW-0472">Membrane</keyword>
<accession>A0A975XD09</accession>
<dbReference type="InterPro" id="IPR006302">
    <property type="entry name" value="T3SS_HrcV"/>
</dbReference>
<keyword evidence="10" id="KW-0969">Cilium</keyword>
<evidence type="ECO:0000256" key="9">
    <source>
        <dbReference type="SAM" id="Phobius"/>
    </source>
</evidence>
<keyword evidence="6 9" id="KW-0812">Transmembrane</keyword>
<feature type="transmembrane region" description="Helical" evidence="9">
    <location>
        <begin position="35"/>
        <end position="53"/>
    </location>
</feature>
<dbReference type="InterPro" id="IPR001712">
    <property type="entry name" value="T3SS_FHIPEP"/>
</dbReference>
<evidence type="ECO:0000256" key="4">
    <source>
        <dbReference type="ARBA" id="ARBA00022475"/>
    </source>
</evidence>
<dbReference type="PANTHER" id="PTHR30161">
    <property type="entry name" value="FLAGELLAR EXPORT PROTEIN, MEMBRANE FLHA SUBUNIT-RELATED"/>
    <property type="match status" value="1"/>
</dbReference>
<protein>
    <submittedName>
        <fullName evidence="10">SctV: non flagellar T3S system conserved transmembrane protein. FHIPEP (Flagella/HR/invasion proteins export pore) family</fullName>
    </submittedName>
</protein>
<evidence type="ECO:0000256" key="2">
    <source>
        <dbReference type="ARBA" id="ARBA00008835"/>
    </source>
</evidence>
<dbReference type="Gene3D" id="3.40.30.60">
    <property type="entry name" value="FHIPEP family, domain 1"/>
    <property type="match status" value="1"/>
</dbReference>
<dbReference type="Pfam" id="PF00771">
    <property type="entry name" value="FHIPEP"/>
    <property type="match status" value="1"/>
</dbReference>
<feature type="transmembrane region" description="Helical" evidence="9">
    <location>
        <begin position="325"/>
        <end position="342"/>
    </location>
</feature>
<proteinExistence type="inferred from homology"/>
<evidence type="ECO:0000256" key="3">
    <source>
        <dbReference type="ARBA" id="ARBA00022448"/>
    </source>
</evidence>
<organism evidence="10 11">
    <name type="scientific">Cupriavidus taiwanensis</name>
    <dbReference type="NCBI Taxonomy" id="164546"/>
    <lineage>
        <taxon>Bacteria</taxon>
        <taxon>Pseudomonadati</taxon>
        <taxon>Pseudomonadota</taxon>
        <taxon>Betaproteobacteria</taxon>
        <taxon>Burkholderiales</taxon>
        <taxon>Burkholderiaceae</taxon>
        <taxon>Cupriavidus</taxon>
    </lineage>
</organism>
<keyword evidence="3" id="KW-0813">Transport</keyword>